<evidence type="ECO:0000256" key="1">
    <source>
        <dbReference type="SAM" id="MobiDB-lite"/>
    </source>
</evidence>
<reference evidence="3" key="1">
    <citation type="submission" date="2019-05" db="EMBL/GenBank/DDBJ databases">
        <title>Methanoculleus sp. FWC-SCC1, a methanogenic archaeon isolated from deep marine cold seep.</title>
        <authorList>
            <person name="Chen Y.-W."/>
            <person name="Chen S.-C."/>
            <person name="Teng N.-H."/>
            <person name="Lai M.-C."/>
        </authorList>
    </citation>
    <scope>NUCLEOTIDE SEQUENCE</scope>
    <source>
        <strain evidence="3">FWC-SCC1</strain>
    </source>
</reference>
<dbReference type="InterPro" id="IPR010982">
    <property type="entry name" value="Lambda_DNA-bd_dom_sf"/>
</dbReference>
<keyword evidence="4" id="KW-1185">Reference proteome</keyword>
<gene>
    <name evidence="3" type="ORF">FGU65_09230</name>
</gene>
<sequence>MIGTKWNGMAVAIMAHRAVWIGTHGGKIPEEQGQQIDHINGDKTDNRIENLRLVSPRENCRNPNAPSGFFRPGEDHPRAKLTNEQAEEIRRRWAETRELPKGRGRLTQRRLAHEYGVPQQQISLILRGKAYPAARGEA</sequence>
<organism evidence="3 4">
    <name type="scientific">Methanoculleus frigidifontis</name>
    <dbReference type="NCBI Taxonomy" id="2584085"/>
    <lineage>
        <taxon>Archaea</taxon>
        <taxon>Methanobacteriati</taxon>
        <taxon>Methanobacteriota</taxon>
        <taxon>Stenosarchaea group</taxon>
        <taxon>Methanomicrobia</taxon>
        <taxon>Methanomicrobiales</taxon>
        <taxon>Methanomicrobiaceae</taxon>
        <taxon>Methanoculleus</taxon>
    </lineage>
</organism>
<proteinExistence type="predicted"/>
<dbReference type="Gene3D" id="3.90.75.20">
    <property type="match status" value="1"/>
</dbReference>
<dbReference type="EMBL" id="VCYH01000005">
    <property type="protein sequence ID" value="MDN7025066.1"/>
    <property type="molecule type" value="Genomic_DNA"/>
</dbReference>
<protein>
    <recommendedName>
        <fullName evidence="2">HNH nuclease domain-containing protein</fullName>
    </recommendedName>
</protein>
<accession>A0ABT8MB12</accession>
<dbReference type="Proteomes" id="UP001168338">
    <property type="component" value="Unassembled WGS sequence"/>
</dbReference>
<evidence type="ECO:0000259" key="2">
    <source>
        <dbReference type="Pfam" id="PF13392"/>
    </source>
</evidence>
<feature type="region of interest" description="Disordered" evidence="1">
    <location>
        <begin position="57"/>
        <end position="85"/>
    </location>
</feature>
<dbReference type="InterPro" id="IPR044925">
    <property type="entry name" value="His-Me_finger_sf"/>
</dbReference>
<comment type="caution">
    <text evidence="3">The sequence shown here is derived from an EMBL/GenBank/DDBJ whole genome shotgun (WGS) entry which is preliminary data.</text>
</comment>
<dbReference type="Pfam" id="PF13392">
    <property type="entry name" value="HNH_3"/>
    <property type="match status" value="1"/>
</dbReference>
<name>A0ABT8MB12_9EURY</name>
<dbReference type="SUPFAM" id="SSF54060">
    <property type="entry name" value="His-Me finger endonucleases"/>
    <property type="match status" value="1"/>
</dbReference>
<feature type="domain" description="HNH nuclease" evidence="2">
    <location>
        <begin position="15"/>
        <end position="59"/>
    </location>
</feature>
<dbReference type="SUPFAM" id="SSF47413">
    <property type="entry name" value="lambda repressor-like DNA-binding domains"/>
    <property type="match status" value="1"/>
</dbReference>
<evidence type="ECO:0000313" key="4">
    <source>
        <dbReference type="Proteomes" id="UP001168338"/>
    </source>
</evidence>
<dbReference type="InterPro" id="IPR003615">
    <property type="entry name" value="HNH_nuc"/>
</dbReference>
<evidence type="ECO:0000313" key="3">
    <source>
        <dbReference type="EMBL" id="MDN7025066.1"/>
    </source>
</evidence>
<dbReference type="Gene3D" id="1.10.260.40">
    <property type="entry name" value="lambda repressor-like DNA-binding domains"/>
    <property type="match status" value="1"/>
</dbReference>